<dbReference type="GO" id="GO:2000234">
    <property type="term" value="P:positive regulation of rRNA processing"/>
    <property type="evidence" value="ECO:0007669"/>
    <property type="project" value="TreeGrafter"/>
</dbReference>
<dbReference type="SMART" id="SM00320">
    <property type="entry name" value="WD40"/>
    <property type="match status" value="5"/>
</dbReference>
<reference evidence="12 13" key="1">
    <citation type="submission" date="2012-05" db="EMBL/GenBank/DDBJ databases">
        <title>Recombination and specialization in a pathogen metapopulation.</title>
        <authorList>
            <person name="Gardiner A."/>
            <person name="Kemen E."/>
            <person name="Schultz-Larsen T."/>
            <person name="MacLean D."/>
            <person name="Van Oosterhout C."/>
            <person name="Jones J.D.G."/>
        </authorList>
    </citation>
    <scope>NUCLEOTIDE SEQUENCE [LARGE SCALE GENOMIC DNA]</scope>
    <source>
        <strain evidence="12 13">Ac Nc2</strain>
    </source>
</reference>
<evidence type="ECO:0000256" key="2">
    <source>
        <dbReference type="ARBA" id="ARBA00022517"/>
    </source>
</evidence>
<evidence type="ECO:0000313" key="13">
    <source>
        <dbReference type="Proteomes" id="UP000053237"/>
    </source>
</evidence>
<keyword evidence="3" id="KW-0698">rRNA processing</keyword>
<evidence type="ECO:0000256" key="9">
    <source>
        <dbReference type="SAM" id="Coils"/>
    </source>
</evidence>
<feature type="compositionally biased region" description="Basic and acidic residues" evidence="10">
    <location>
        <begin position="827"/>
        <end position="837"/>
    </location>
</feature>
<dbReference type="GO" id="GO:0032040">
    <property type="term" value="C:small-subunit processome"/>
    <property type="evidence" value="ECO:0007669"/>
    <property type="project" value="InterPro"/>
</dbReference>
<feature type="region of interest" description="Disordered" evidence="10">
    <location>
        <begin position="827"/>
        <end position="853"/>
    </location>
</feature>
<dbReference type="PANTHER" id="PTHR44215">
    <property type="entry name" value="WD REPEAT-CONTAINING PROTEIN 75"/>
    <property type="match status" value="1"/>
</dbReference>
<feature type="compositionally biased region" description="Polar residues" evidence="10">
    <location>
        <begin position="771"/>
        <end position="786"/>
    </location>
</feature>
<keyword evidence="9" id="KW-0175">Coiled coil</keyword>
<dbReference type="GO" id="GO:0045943">
    <property type="term" value="P:positive regulation of transcription by RNA polymerase I"/>
    <property type="evidence" value="ECO:0007669"/>
    <property type="project" value="InterPro"/>
</dbReference>
<dbReference type="InterPro" id="IPR036322">
    <property type="entry name" value="WD40_repeat_dom_sf"/>
</dbReference>
<evidence type="ECO:0000313" key="12">
    <source>
        <dbReference type="EMBL" id="CCI42384.1"/>
    </source>
</evidence>
<accession>A0A024G797</accession>
<comment type="subcellular location">
    <subcellularLocation>
        <location evidence="1">Nucleus</location>
        <location evidence="1">Nucleolus</location>
    </subcellularLocation>
</comment>
<name>A0A024G797_9STRA</name>
<evidence type="ECO:0000256" key="1">
    <source>
        <dbReference type="ARBA" id="ARBA00004604"/>
    </source>
</evidence>
<dbReference type="InterPro" id="IPR015943">
    <property type="entry name" value="WD40/YVTN_repeat-like_dom_sf"/>
</dbReference>
<evidence type="ECO:0000256" key="10">
    <source>
        <dbReference type="SAM" id="MobiDB-lite"/>
    </source>
</evidence>
<evidence type="ECO:0000256" key="6">
    <source>
        <dbReference type="ARBA" id="ARBA00023163"/>
    </source>
</evidence>
<dbReference type="Pfam" id="PF23769">
    <property type="entry name" value="Beta-prop_WDR75_2nd"/>
    <property type="match status" value="1"/>
</dbReference>
<dbReference type="InterPro" id="IPR001680">
    <property type="entry name" value="WD40_rpt"/>
</dbReference>
<feature type="domain" description="WD repeat-containing protein 75 second beta-propeller" evidence="11">
    <location>
        <begin position="400"/>
        <end position="651"/>
    </location>
</feature>
<feature type="repeat" description="WD" evidence="8">
    <location>
        <begin position="276"/>
        <end position="317"/>
    </location>
</feature>
<dbReference type="STRING" id="65357.A0A024G797"/>
<dbReference type="CDD" id="cd22249">
    <property type="entry name" value="UDM1_RNF168_RNF169-like"/>
    <property type="match status" value="1"/>
</dbReference>
<feature type="region of interest" description="Disordered" evidence="10">
    <location>
        <begin position="746"/>
        <end position="790"/>
    </location>
</feature>
<keyword evidence="7" id="KW-0539">Nucleus</keyword>
<dbReference type="EMBL" id="CAIX01000033">
    <property type="protein sequence ID" value="CCI42384.1"/>
    <property type="molecule type" value="Genomic_DNA"/>
</dbReference>
<comment type="caution">
    <text evidence="12">The sequence shown here is derived from an EMBL/GenBank/DDBJ whole genome shotgun (WGS) entry which is preliminary data.</text>
</comment>
<dbReference type="InterPro" id="IPR057644">
    <property type="entry name" value="Beta-prop_WDR75_2nd"/>
</dbReference>
<evidence type="ECO:0000256" key="5">
    <source>
        <dbReference type="ARBA" id="ARBA00022737"/>
    </source>
</evidence>
<dbReference type="Pfam" id="PF23869">
    <property type="entry name" value="Beta-prop_WDR75_1st"/>
    <property type="match status" value="1"/>
</dbReference>
<dbReference type="SUPFAM" id="SSF50978">
    <property type="entry name" value="WD40 repeat-like"/>
    <property type="match status" value="1"/>
</dbReference>
<evidence type="ECO:0000259" key="11">
    <source>
        <dbReference type="Pfam" id="PF23769"/>
    </source>
</evidence>
<proteinExistence type="predicted"/>
<dbReference type="Gene3D" id="2.130.10.10">
    <property type="entry name" value="YVTN repeat-like/Quinoprotein amine dehydrogenase"/>
    <property type="match status" value="2"/>
</dbReference>
<keyword evidence="5" id="KW-0677">Repeat</keyword>
<evidence type="ECO:0000256" key="4">
    <source>
        <dbReference type="ARBA" id="ARBA00022574"/>
    </source>
</evidence>
<dbReference type="SUPFAM" id="SSF50969">
    <property type="entry name" value="YVTN repeat-like/Quinoprotein amine dehydrogenase"/>
    <property type="match status" value="1"/>
</dbReference>
<keyword evidence="6" id="KW-0804">Transcription</keyword>
<dbReference type="InParanoid" id="A0A024G797"/>
<organism evidence="12 13">
    <name type="scientific">Albugo candida</name>
    <dbReference type="NCBI Taxonomy" id="65357"/>
    <lineage>
        <taxon>Eukaryota</taxon>
        <taxon>Sar</taxon>
        <taxon>Stramenopiles</taxon>
        <taxon>Oomycota</taxon>
        <taxon>Peronosporomycetes</taxon>
        <taxon>Albuginales</taxon>
        <taxon>Albuginaceae</taxon>
        <taxon>Albugo</taxon>
    </lineage>
</organism>
<dbReference type="InterPro" id="IPR011044">
    <property type="entry name" value="Quino_amine_DH_bsu"/>
</dbReference>
<dbReference type="PROSITE" id="PS50082">
    <property type="entry name" value="WD_REPEATS_2"/>
    <property type="match status" value="1"/>
</dbReference>
<keyword evidence="13" id="KW-1185">Reference proteome</keyword>
<dbReference type="OrthoDB" id="4096at2759"/>
<dbReference type="PANTHER" id="PTHR44215:SF1">
    <property type="entry name" value="WD REPEAT-CONTAINING PROTEIN 75"/>
    <property type="match status" value="1"/>
</dbReference>
<keyword evidence="2" id="KW-0690">Ribosome biogenesis</keyword>
<dbReference type="InterPro" id="IPR053826">
    <property type="entry name" value="WDR75"/>
</dbReference>
<evidence type="ECO:0000256" key="7">
    <source>
        <dbReference type="ARBA" id="ARBA00023242"/>
    </source>
</evidence>
<dbReference type="Proteomes" id="UP000053237">
    <property type="component" value="Unassembled WGS sequence"/>
</dbReference>
<dbReference type="GO" id="GO:0003723">
    <property type="term" value="F:RNA binding"/>
    <property type="evidence" value="ECO:0007669"/>
    <property type="project" value="InterPro"/>
</dbReference>
<evidence type="ECO:0000256" key="3">
    <source>
        <dbReference type="ARBA" id="ARBA00022552"/>
    </source>
</evidence>
<evidence type="ECO:0000256" key="8">
    <source>
        <dbReference type="PROSITE-ProRule" id="PRU00221"/>
    </source>
</evidence>
<keyword evidence="4 8" id="KW-0853">WD repeat</keyword>
<dbReference type="GO" id="GO:0006364">
    <property type="term" value="P:rRNA processing"/>
    <property type="evidence" value="ECO:0007669"/>
    <property type="project" value="UniProtKB-KW"/>
</dbReference>
<gene>
    <name evidence="12" type="ORF">BN9_031680</name>
</gene>
<sequence>MQKPACVTRSLQQLNTQTPIHPSHCAPSLSSPIKYSIDGRYLFQREAHVIHIRHPRTGHILHQCLRINDAPNATKSIPLAPVTCITLHPLNALQLYAAYSDHQVILWDFTEEKQLKSFHADYPVFWMHVSIQQPWMLHMVIGLKSSYSYVYYNVQHARKQQTFSEKNVPISAIALHSVDSAKQNEKVDYVAIACDRHMELLCLHPKKTDSTADSIAVQRYTFDHNQKVTSVAWNPKDSVVEFALGDDSGQIHLYHLQADQAARKLSTASFRVHSKLHWHAHTLRCLRYSLDGQFLVSGGEECVLVFWHLATGRRSYLPRRSAPILAITARKDSNAKDTTRPSTVGYGVLLDDHVLFQYNSVTREEEWHVSGFARSGTSARLTLPNFEILEAFKGLAPTMVFDPITGTLPLNGQSSVGLMQFYDPLQDRVVQNLQLTERNPVTRTESGDAMVVTTAQKWLFSPCGQYFITLQAEVVSRGGNKDRLTPQNHTLRWWKRREDGSFFLHTAVDAPHGNSRVTCMVYSPDTRYLQRNWMATGDENGEFRLWKLGPSSSANDVTIWQCHAVVRHRPYPITSMQFSSDGSILAVAYGNLLTIWKTETTSLGAVFASADGNAIIEMFFSDIATPFIIVKTIHQLQTWNLLTLALAWEHSFSSEKSWVCLHPTRSAVTICTPISSVANEKCDFSLLEIDIVTNVVRSENRFEMPGDTSIWALSFAPKCENQAPAVVLMDEVSNMWMLSLSDSSDTTDRQKLKAEDTSDPRGKLAGILPFGTTNSENQSKTSNKNGVHSMESKDSSIELFDAPSHVLPPISSMYRHFMDGFISKKTETHPTVKDSHPLTEMTEPSRPQSKSKPFHANLKRWTNGLKMEMLSDSTSSNVSIDHFYLSRMLSTRSRDVSLQDAVSLDSFPLNFESSSASSDNSHRLLEEEHARKMARAQYQRKQREKWQERTANSPFRVNLIAEIERVDEENRVQRLKAQEIVQKREKDAIENEIFVVSKSEEEMCDIEKLRSEKRAIIQEEKRLRSLLALEMSNLHRKEDLSAAKLAERRRKALIKESKRVQRLQEEETQRRRYQKLLKEKHGIIA</sequence>
<protein>
    <recommendedName>
        <fullName evidence="11">WD repeat-containing protein 75 second beta-propeller domain-containing protein</fullName>
    </recommendedName>
</protein>
<dbReference type="AlphaFoldDB" id="A0A024G797"/>
<feature type="coiled-coil region" evidence="9">
    <location>
        <begin position="924"/>
        <end position="1066"/>
    </location>
</feature>
<feature type="compositionally biased region" description="Basic and acidic residues" evidence="10">
    <location>
        <begin position="746"/>
        <end position="762"/>
    </location>
</feature>